<comment type="caution">
    <text evidence="7">The sequence shown here is derived from an EMBL/GenBank/DDBJ whole genome shotgun (WGS) entry which is preliminary data.</text>
</comment>
<evidence type="ECO:0000256" key="1">
    <source>
        <dbReference type="ARBA" id="ARBA00008857"/>
    </source>
</evidence>
<dbReference type="GO" id="GO:0006310">
    <property type="term" value="P:DNA recombination"/>
    <property type="evidence" value="ECO:0007669"/>
    <property type="project" value="UniProtKB-KW"/>
</dbReference>
<accession>A0A1J5QM47</accession>
<dbReference type="InterPro" id="IPR010998">
    <property type="entry name" value="Integrase_recombinase_N"/>
</dbReference>
<dbReference type="PROSITE" id="PS51900">
    <property type="entry name" value="CB"/>
    <property type="match status" value="1"/>
</dbReference>
<sequence>MPHANENTMPAARAPKLLDQLRDAIRTKHYSLRTEQAYVQWVRRYIHFHGLRHPAELGKEHVEAFLTSLAVERHVSASTQTQALSALLFLYKEILRLDLPWLTDVTRAKKPVRLPTVLTRDETQRLLGGIDDPLVGLIVRLLYGSGMRLLECLRLRVKDVDFERGEIVVRDGKGGKDRVTMLPASVAAELHAHLGLVRAQHQRDLAAGRGEVWMPNALAVKDPGAAKAWGWQYAFPAAGFSADPRSGAVRRHHVDEKRIQRGVKRAAERAKLVKPVSPHTLRHSFATHLLESGQDIRTVQELLGHSDVKTTMIYTHVLNRGPMGVVSPLDRLPMR</sequence>
<dbReference type="NCBIfam" id="TIGR02249">
    <property type="entry name" value="integrase_gron"/>
    <property type="match status" value="1"/>
</dbReference>
<dbReference type="PROSITE" id="PS51898">
    <property type="entry name" value="TYR_RECOMBINASE"/>
    <property type="match status" value="1"/>
</dbReference>
<dbReference type="SUPFAM" id="SSF56349">
    <property type="entry name" value="DNA breaking-rejoining enzymes"/>
    <property type="match status" value="1"/>
</dbReference>
<comment type="similarity">
    <text evidence="1">Belongs to the 'phage' integrase family.</text>
</comment>
<dbReference type="InterPro" id="IPR004107">
    <property type="entry name" value="Integrase_SAM-like_N"/>
</dbReference>
<keyword evidence="2" id="KW-0229">DNA integration</keyword>
<evidence type="ECO:0000313" key="7">
    <source>
        <dbReference type="EMBL" id="OIQ84582.1"/>
    </source>
</evidence>
<dbReference type="GO" id="GO:0015074">
    <property type="term" value="P:DNA integration"/>
    <property type="evidence" value="ECO:0007669"/>
    <property type="project" value="UniProtKB-KW"/>
</dbReference>
<dbReference type="Gene3D" id="1.10.150.130">
    <property type="match status" value="1"/>
</dbReference>
<organism evidence="7">
    <name type="scientific">mine drainage metagenome</name>
    <dbReference type="NCBI Taxonomy" id="410659"/>
    <lineage>
        <taxon>unclassified sequences</taxon>
        <taxon>metagenomes</taxon>
        <taxon>ecological metagenomes</taxon>
    </lineage>
</organism>
<dbReference type="EMBL" id="MLJW01000607">
    <property type="protein sequence ID" value="OIQ84582.1"/>
    <property type="molecule type" value="Genomic_DNA"/>
</dbReference>
<keyword evidence="3" id="KW-0238">DNA-binding</keyword>
<evidence type="ECO:0000256" key="2">
    <source>
        <dbReference type="ARBA" id="ARBA00022908"/>
    </source>
</evidence>
<evidence type="ECO:0000256" key="4">
    <source>
        <dbReference type="ARBA" id="ARBA00023172"/>
    </source>
</evidence>
<dbReference type="Pfam" id="PF00589">
    <property type="entry name" value="Phage_integrase"/>
    <property type="match status" value="1"/>
</dbReference>
<evidence type="ECO:0000256" key="3">
    <source>
        <dbReference type="ARBA" id="ARBA00023125"/>
    </source>
</evidence>
<proteinExistence type="inferred from homology"/>
<evidence type="ECO:0000259" key="6">
    <source>
        <dbReference type="PROSITE" id="PS51900"/>
    </source>
</evidence>
<feature type="domain" description="Core-binding (CB)" evidence="6">
    <location>
        <begin position="12"/>
        <end position="95"/>
    </location>
</feature>
<dbReference type="AlphaFoldDB" id="A0A1J5QM47"/>
<keyword evidence="4" id="KW-0233">DNA recombination</keyword>
<reference evidence="7" key="1">
    <citation type="submission" date="2016-10" db="EMBL/GenBank/DDBJ databases">
        <title>Sequence of Gallionella enrichment culture.</title>
        <authorList>
            <person name="Poehlein A."/>
            <person name="Muehling M."/>
            <person name="Daniel R."/>
        </authorList>
    </citation>
    <scope>NUCLEOTIDE SEQUENCE</scope>
</reference>
<dbReference type="GO" id="GO:0003677">
    <property type="term" value="F:DNA binding"/>
    <property type="evidence" value="ECO:0007669"/>
    <property type="project" value="UniProtKB-KW"/>
</dbReference>
<dbReference type="InterPro" id="IPR013762">
    <property type="entry name" value="Integrase-like_cat_sf"/>
</dbReference>
<protein>
    <submittedName>
        <fullName evidence="7">Tyrosine recombinase XerC</fullName>
    </submittedName>
</protein>
<dbReference type="CDD" id="cd01193">
    <property type="entry name" value="INT_IntI_C"/>
    <property type="match status" value="1"/>
</dbReference>
<dbReference type="InterPro" id="IPR011010">
    <property type="entry name" value="DNA_brk_join_enz"/>
</dbReference>
<gene>
    <name evidence="7" type="primary">xerC_44</name>
    <name evidence="7" type="ORF">GALL_335950</name>
</gene>
<name>A0A1J5QM47_9ZZZZ</name>
<dbReference type="InterPro" id="IPR044068">
    <property type="entry name" value="CB"/>
</dbReference>
<dbReference type="Pfam" id="PF13495">
    <property type="entry name" value="Phage_int_SAM_4"/>
    <property type="match status" value="1"/>
</dbReference>
<dbReference type="InterPro" id="IPR050090">
    <property type="entry name" value="Tyrosine_recombinase_XerCD"/>
</dbReference>
<dbReference type="InterPro" id="IPR011946">
    <property type="entry name" value="Integrase_integron-type"/>
</dbReference>
<dbReference type="PANTHER" id="PTHR30349">
    <property type="entry name" value="PHAGE INTEGRASE-RELATED"/>
    <property type="match status" value="1"/>
</dbReference>
<dbReference type="Gene3D" id="1.10.443.10">
    <property type="entry name" value="Intergrase catalytic core"/>
    <property type="match status" value="1"/>
</dbReference>
<dbReference type="InterPro" id="IPR002104">
    <property type="entry name" value="Integrase_catalytic"/>
</dbReference>
<evidence type="ECO:0000259" key="5">
    <source>
        <dbReference type="PROSITE" id="PS51898"/>
    </source>
</evidence>
<feature type="domain" description="Tyr recombinase" evidence="5">
    <location>
        <begin position="113"/>
        <end position="327"/>
    </location>
</feature>
<dbReference type="PANTHER" id="PTHR30349:SF64">
    <property type="entry name" value="PROPHAGE INTEGRASE INTD-RELATED"/>
    <property type="match status" value="1"/>
</dbReference>